<proteinExistence type="inferred from homology"/>
<evidence type="ECO:0000256" key="5">
    <source>
        <dbReference type="ARBA" id="ARBA00023004"/>
    </source>
</evidence>
<feature type="signal peptide" evidence="7">
    <location>
        <begin position="1"/>
        <end position="26"/>
    </location>
</feature>
<evidence type="ECO:0000313" key="9">
    <source>
        <dbReference type="EMBL" id="KZN87825.1"/>
    </source>
</evidence>
<dbReference type="PANTHER" id="PTHR10281:SF72">
    <property type="entry name" value="NEUDESIN"/>
    <property type="match status" value="1"/>
</dbReference>
<dbReference type="Proteomes" id="UP000076449">
    <property type="component" value="Chromosome II"/>
</dbReference>
<dbReference type="PANTHER" id="PTHR10281">
    <property type="entry name" value="MEMBRANE-ASSOCIATED PROGESTERONE RECEPTOR COMPONENT-RELATED"/>
    <property type="match status" value="1"/>
</dbReference>
<evidence type="ECO:0000256" key="3">
    <source>
        <dbReference type="ARBA" id="ARBA00022723"/>
    </source>
</evidence>
<dbReference type="InterPro" id="IPR050577">
    <property type="entry name" value="MAPR/NEUFC/NENF-like"/>
</dbReference>
<dbReference type="PhylomeDB" id="A0A167T2R7"/>
<sequence length="160" mass="17902">MWMTVTVNLFLLCICITLVFRHFCLGTLTPPKEQPSVAFRDFSPAVLHDFDGVGGKPVYLAVRGRVFDVSHGRNFYGPDGPYENFAGRDASRGLALQSFEEDVLTKDLEGPLDDLHGLNGDQLENLESWEERFLRKYPVVGRLVAEGELKHSAAMTRCIA</sequence>
<evidence type="ECO:0000256" key="1">
    <source>
        <dbReference type="ARBA" id="ARBA00004240"/>
    </source>
</evidence>
<gene>
    <name evidence="9" type="ORF">EN45_063860</name>
</gene>
<evidence type="ECO:0000256" key="7">
    <source>
        <dbReference type="SAM" id="SignalP"/>
    </source>
</evidence>
<dbReference type="InterPro" id="IPR036400">
    <property type="entry name" value="Cyt_B5-like_heme/steroid_sf"/>
</dbReference>
<keyword evidence="2" id="KW-0349">Heme</keyword>
<dbReference type="Gene3D" id="3.10.120.10">
    <property type="entry name" value="Cytochrome b5-like heme/steroid binding domain"/>
    <property type="match status" value="1"/>
</dbReference>
<dbReference type="InterPro" id="IPR001199">
    <property type="entry name" value="Cyt_B5-like_heme/steroid-bd"/>
</dbReference>
<keyword evidence="4" id="KW-0256">Endoplasmic reticulum</keyword>
<keyword evidence="7" id="KW-0732">Signal</keyword>
<protein>
    <submittedName>
        <fullName evidence="9">Damage response protein</fullName>
    </submittedName>
</protein>
<evidence type="ECO:0000256" key="6">
    <source>
        <dbReference type="ARBA" id="ARBA00038357"/>
    </source>
</evidence>
<dbReference type="AlphaFoldDB" id="A0A167T2R7"/>
<feature type="chain" id="PRO_5007892451" evidence="7">
    <location>
        <begin position="27"/>
        <end position="160"/>
    </location>
</feature>
<keyword evidence="3" id="KW-0479">Metal-binding</keyword>
<organism evidence="9">
    <name type="scientific">Penicillium chrysogenum</name>
    <name type="common">Penicillium notatum</name>
    <dbReference type="NCBI Taxonomy" id="5076"/>
    <lineage>
        <taxon>Eukaryota</taxon>
        <taxon>Fungi</taxon>
        <taxon>Dikarya</taxon>
        <taxon>Ascomycota</taxon>
        <taxon>Pezizomycotina</taxon>
        <taxon>Eurotiomycetes</taxon>
        <taxon>Eurotiomycetidae</taxon>
        <taxon>Eurotiales</taxon>
        <taxon>Aspergillaceae</taxon>
        <taxon>Penicillium</taxon>
        <taxon>Penicillium chrysogenum species complex</taxon>
    </lineage>
</organism>
<dbReference type="GO" id="GO:0020037">
    <property type="term" value="F:heme binding"/>
    <property type="evidence" value="ECO:0007669"/>
    <property type="project" value="UniProtKB-ARBA"/>
</dbReference>
<evidence type="ECO:0000259" key="8">
    <source>
        <dbReference type="SMART" id="SM01117"/>
    </source>
</evidence>
<evidence type="ECO:0000256" key="2">
    <source>
        <dbReference type="ARBA" id="ARBA00022617"/>
    </source>
</evidence>
<dbReference type="FunFam" id="3.10.120.10:FF:000003">
    <property type="entry name" value="membrane-associated progesterone receptor component 1"/>
    <property type="match status" value="1"/>
</dbReference>
<dbReference type="Pfam" id="PF00173">
    <property type="entry name" value="Cyt-b5"/>
    <property type="match status" value="1"/>
</dbReference>
<comment type="subcellular location">
    <subcellularLocation>
        <location evidence="1">Endoplasmic reticulum</location>
    </subcellularLocation>
</comment>
<accession>A0A167T2R7</accession>
<dbReference type="GO" id="GO:0046872">
    <property type="term" value="F:metal ion binding"/>
    <property type="evidence" value="ECO:0007669"/>
    <property type="project" value="UniProtKB-KW"/>
</dbReference>
<dbReference type="EMBL" id="CM002799">
    <property type="protein sequence ID" value="KZN87825.1"/>
    <property type="molecule type" value="Genomic_DNA"/>
</dbReference>
<reference evidence="9" key="1">
    <citation type="journal article" date="2014" name="Genome Announc.">
        <title>Complete sequencing and chromosome-scale genome assembly of the industrial progenitor strain P2niaD18 from the penicillin producer Penicillium chrysogenum.</title>
        <authorList>
            <person name="Specht T."/>
            <person name="Dahlmann T.A."/>
            <person name="Zadra I."/>
            <person name="Kurnsteiner H."/>
            <person name="Kuck U."/>
        </authorList>
    </citation>
    <scope>NUCLEOTIDE SEQUENCE [LARGE SCALE GENOMIC DNA]</scope>
    <source>
        <strain evidence="9">P2niaD18</strain>
    </source>
</reference>
<comment type="similarity">
    <text evidence="6">Belongs to the cytochrome b5 family. MAPR subfamily.</text>
</comment>
<dbReference type="SMART" id="SM01117">
    <property type="entry name" value="Cyt-b5"/>
    <property type="match status" value="1"/>
</dbReference>
<dbReference type="GO" id="GO:0016020">
    <property type="term" value="C:membrane"/>
    <property type="evidence" value="ECO:0007669"/>
    <property type="project" value="TreeGrafter"/>
</dbReference>
<name>A0A167T2R7_PENCH</name>
<dbReference type="SUPFAM" id="SSF55856">
    <property type="entry name" value="Cytochrome b5-like heme/steroid binding domain"/>
    <property type="match status" value="1"/>
</dbReference>
<keyword evidence="5" id="KW-0408">Iron</keyword>
<feature type="domain" description="Cytochrome b5 heme-binding" evidence="8">
    <location>
        <begin position="42"/>
        <end position="144"/>
    </location>
</feature>
<evidence type="ECO:0000256" key="4">
    <source>
        <dbReference type="ARBA" id="ARBA00022824"/>
    </source>
</evidence>
<dbReference type="GO" id="GO:0005783">
    <property type="term" value="C:endoplasmic reticulum"/>
    <property type="evidence" value="ECO:0007669"/>
    <property type="project" value="UniProtKB-SubCell"/>
</dbReference>